<dbReference type="Proteomes" id="UP000243136">
    <property type="component" value="Chromosome"/>
</dbReference>
<keyword evidence="4 6" id="KW-1133">Transmembrane helix</keyword>
<dbReference type="AlphaFoldDB" id="A0A250G1M1"/>
<evidence type="ECO:0000256" key="1">
    <source>
        <dbReference type="ARBA" id="ARBA00004141"/>
    </source>
</evidence>
<feature type="transmembrane region" description="Helical" evidence="6">
    <location>
        <begin position="172"/>
        <end position="191"/>
    </location>
</feature>
<organism evidence="7 8">
    <name type="scientific">Capnocytophaga canimorsus</name>
    <dbReference type="NCBI Taxonomy" id="28188"/>
    <lineage>
        <taxon>Bacteria</taxon>
        <taxon>Pseudomonadati</taxon>
        <taxon>Bacteroidota</taxon>
        <taxon>Flavobacteriia</taxon>
        <taxon>Flavobacteriales</taxon>
        <taxon>Flavobacteriaceae</taxon>
        <taxon>Capnocytophaga</taxon>
    </lineage>
</organism>
<comment type="subcellular location">
    <subcellularLocation>
        <location evidence="1">Membrane</location>
        <topology evidence="1">Multi-pass membrane protein</topology>
    </subcellularLocation>
</comment>
<keyword evidence="2" id="KW-1003">Cell membrane</keyword>
<keyword evidence="5 6" id="KW-0472">Membrane</keyword>
<dbReference type="Gene3D" id="1.10.357.140">
    <property type="entry name" value="UbiA prenyltransferase"/>
    <property type="match status" value="1"/>
</dbReference>
<dbReference type="InterPro" id="IPR050475">
    <property type="entry name" value="Prenyltransferase_related"/>
</dbReference>
<evidence type="ECO:0000256" key="4">
    <source>
        <dbReference type="ARBA" id="ARBA00022989"/>
    </source>
</evidence>
<dbReference type="Pfam" id="PF01040">
    <property type="entry name" value="UbiA"/>
    <property type="match status" value="1"/>
</dbReference>
<dbReference type="PANTHER" id="PTHR42723:SF1">
    <property type="entry name" value="CHLOROPHYLL SYNTHASE, CHLOROPLASTIC"/>
    <property type="match status" value="1"/>
</dbReference>
<evidence type="ECO:0000313" key="7">
    <source>
        <dbReference type="EMBL" id="ATA91309.1"/>
    </source>
</evidence>
<dbReference type="RefSeq" id="WP_095916862.1">
    <property type="nucleotide sequence ID" value="NZ_CP022388.1"/>
</dbReference>
<evidence type="ECO:0000313" key="8">
    <source>
        <dbReference type="Proteomes" id="UP000243136"/>
    </source>
</evidence>
<feature type="transmembrane region" description="Helical" evidence="6">
    <location>
        <begin position="20"/>
        <end position="42"/>
    </location>
</feature>
<feature type="transmembrane region" description="Helical" evidence="6">
    <location>
        <begin position="277"/>
        <end position="297"/>
    </location>
</feature>
<dbReference type="CDD" id="cd13961">
    <property type="entry name" value="PT_UbiA_DGGGPS"/>
    <property type="match status" value="1"/>
</dbReference>
<reference evidence="8" key="1">
    <citation type="submission" date="2017-06" db="EMBL/GenBank/DDBJ databases">
        <title>Capnocytophaga spp. assemblies.</title>
        <authorList>
            <person name="Gulvik C.A."/>
        </authorList>
    </citation>
    <scope>NUCLEOTIDE SEQUENCE [LARGE SCALE GENOMIC DNA]</scope>
    <source>
        <strain evidence="8">H5594</strain>
    </source>
</reference>
<feature type="transmembrane region" description="Helical" evidence="6">
    <location>
        <begin position="219"/>
        <end position="239"/>
    </location>
</feature>
<feature type="transmembrane region" description="Helical" evidence="6">
    <location>
        <begin position="144"/>
        <end position="166"/>
    </location>
</feature>
<feature type="transmembrane region" description="Helical" evidence="6">
    <location>
        <begin position="104"/>
        <end position="132"/>
    </location>
</feature>
<name>A0A250G1M1_9FLAO</name>
<feature type="transmembrane region" description="Helical" evidence="6">
    <location>
        <begin position="245"/>
        <end position="265"/>
    </location>
</feature>
<dbReference type="EMBL" id="CP022388">
    <property type="protein sequence ID" value="ATA91309.1"/>
    <property type="molecule type" value="Genomic_DNA"/>
</dbReference>
<gene>
    <name evidence="7" type="ORF">CGC56_03490</name>
</gene>
<dbReference type="InterPro" id="IPR000537">
    <property type="entry name" value="UbiA_prenyltransferase"/>
</dbReference>
<feature type="transmembrane region" description="Helical" evidence="6">
    <location>
        <begin position="54"/>
        <end position="73"/>
    </location>
</feature>
<keyword evidence="3 6" id="KW-0812">Transmembrane</keyword>
<proteinExistence type="predicted"/>
<dbReference type="InterPro" id="IPR044878">
    <property type="entry name" value="UbiA_sf"/>
</dbReference>
<protein>
    <submittedName>
        <fullName evidence="7">Ubiquinone biosynthesis protein UbiA</fullName>
    </submittedName>
</protein>
<evidence type="ECO:0000256" key="3">
    <source>
        <dbReference type="ARBA" id="ARBA00022692"/>
    </source>
</evidence>
<evidence type="ECO:0000256" key="5">
    <source>
        <dbReference type="ARBA" id="ARBA00023136"/>
    </source>
</evidence>
<dbReference type="GO" id="GO:0016020">
    <property type="term" value="C:membrane"/>
    <property type="evidence" value="ECO:0007669"/>
    <property type="project" value="UniProtKB-SubCell"/>
</dbReference>
<evidence type="ECO:0000256" key="6">
    <source>
        <dbReference type="SAM" id="Phobius"/>
    </source>
</evidence>
<sequence length="302" mass="35032">MIVSHRTKRYLLKLLGLFSVVRGYNILTICVAQYLAAVFVFSKNESFKEVFFNDVLFMLVVAGAFAVAGGYIINSFYDYEKDLINNPFKSMIDRLISQNTKLTAYFLLNFFSIFVAGYVSFRAILFFSAYIFGMWIYSHRLKKIPFVGNVTAALLAITPFFAIFLYYKNFDLIIFVHAFLVFLLILIKDLTKDLRSLKGDLAQNYQTIAVKYGEKVSKIAISIAVLMCFIPIYALLTHFDVGNMKYYLAFTCVFLCFYIFFLWISNKQKQYILLHNLLKITLISGVFSISLIDTWWIEEICR</sequence>
<keyword evidence="7" id="KW-0830">Ubiquinone</keyword>
<accession>A0A250G1M1</accession>
<dbReference type="GO" id="GO:0016765">
    <property type="term" value="F:transferase activity, transferring alkyl or aryl (other than methyl) groups"/>
    <property type="evidence" value="ECO:0007669"/>
    <property type="project" value="InterPro"/>
</dbReference>
<evidence type="ECO:0000256" key="2">
    <source>
        <dbReference type="ARBA" id="ARBA00022475"/>
    </source>
</evidence>
<dbReference type="PANTHER" id="PTHR42723">
    <property type="entry name" value="CHLOROPHYLL SYNTHASE"/>
    <property type="match status" value="1"/>
</dbReference>